<dbReference type="PROSITE" id="PS51898">
    <property type="entry name" value="TYR_RECOMBINASE"/>
    <property type="match status" value="1"/>
</dbReference>
<gene>
    <name evidence="8" type="ORF">ACFY05_30105</name>
</gene>
<dbReference type="InterPro" id="IPR050090">
    <property type="entry name" value="Tyrosine_recombinase_XerCD"/>
</dbReference>
<evidence type="ECO:0000256" key="5">
    <source>
        <dbReference type="SAM" id="MobiDB-lite"/>
    </source>
</evidence>
<dbReference type="Pfam" id="PF00589">
    <property type="entry name" value="Phage_integrase"/>
    <property type="match status" value="1"/>
</dbReference>
<name>A0ABW6VD90_MICFU</name>
<evidence type="ECO:0000259" key="6">
    <source>
        <dbReference type="PROSITE" id="PS51898"/>
    </source>
</evidence>
<evidence type="ECO:0000256" key="1">
    <source>
        <dbReference type="ARBA" id="ARBA00008857"/>
    </source>
</evidence>
<dbReference type="InterPro" id="IPR013762">
    <property type="entry name" value="Integrase-like_cat_sf"/>
</dbReference>
<protein>
    <submittedName>
        <fullName evidence="8">Tyrosine-type recombinase/integrase</fullName>
    </submittedName>
</protein>
<accession>A0ABW6VD90</accession>
<dbReference type="Gene3D" id="1.10.443.10">
    <property type="entry name" value="Intergrase catalytic core"/>
    <property type="match status" value="1"/>
</dbReference>
<feature type="region of interest" description="Disordered" evidence="5">
    <location>
        <begin position="1"/>
        <end position="56"/>
    </location>
</feature>
<keyword evidence="9" id="KW-1185">Reference proteome</keyword>
<dbReference type="SUPFAM" id="SSF56349">
    <property type="entry name" value="DNA breaking-rejoining enzymes"/>
    <property type="match status" value="1"/>
</dbReference>
<feature type="domain" description="Core-binding (CB)" evidence="7">
    <location>
        <begin position="52"/>
        <end position="152"/>
    </location>
</feature>
<evidence type="ECO:0000313" key="9">
    <source>
        <dbReference type="Proteomes" id="UP001602119"/>
    </source>
</evidence>
<dbReference type="Proteomes" id="UP001602119">
    <property type="component" value="Unassembled WGS sequence"/>
</dbReference>
<evidence type="ECO:0000256" key="3">
    <source>
        <dbReference type="ARBA" id="ARBA00023172"/>
    </source>
</evidence>
<proteinExistence type="inferred from homology"/>
<reference evidence="8 9" key="1">
    <citation type="submission" date="2024-10" db="EMBL/GenBank/DDBJ databases">
        <title>The Natural Products Discovery Center: Release of the First 8490 Sequenced Strains for Exploring Actinobacteria Biosynthetic Diversity.</title>
        <authorList>
            <person name="Kalkreuter E."/>
            <person name="Kautsar S.A."/>
            <person name="Yang D."/>
            <person name="Bader C.D."/>
            <person name="Teijaro C.N."/>
            <person name="Fluegel L."/>
            <person name="Davis C.M."/>
            <person name="Simpson J.R."/>
            <person name="Lauterbach L."/>
            <person name="Steele A.D."/>
            <person name="Gui C."/>
            <person name="Meng S."/>
            <person name="Li G."/>
            <person name="Viehrig K."/>
            <person name="Ye F."/>
            <person name="Su P."/>
            <person name="Kiefer A.F."/>
            <person name="Nichols A."/>
            <person name="Cepeda A.J."/>
            <person name="Yan W."/>
            <person name="Fan B."/>
            <person name="Jiang Y."/>
            <person name="Adhikari A."/>
            <person name="Zheng C.-J."/>
            <person name="Schuster L."/>
            <person name="Cowan T.M."/>
            <person name="Smanski M.J."/>
            <person name="Chevrette M.G."/>
            <person name="De Carvalho L.P.S."/>
            <person name="Shen B."/>
        </authorList>
    </citation>
    <scope>NUCLEOTIDE SEQUENCE [LARGE SCALE GENOMIC DNA]</scope>
    <source>
        <strain evidence="8 9">NPDC001281</strain>
    </source>
</reference>
<dbReference type="Gene3D" id="1.10.150.130">
    <property type="match status" value="1"/>
</dbReference>
<organism evidence="8 9">
    <name type="scientific">Microtetraspora fusca</name>
    <dbReference type="NCBI Taxonomy" id="1997"/>
    <lineage>
        <taxon>Bacteria</taxon>
        <taxon>Bacillati</taxon>
        <taxon>Actinomycetota</taxon>
        <taxon>Actinomycetes</taxon>
        <taxon>Streptosporangiales</taxon>
        <taxon>Streptosporangiaceae</taxon>
        <taxon>Microtetraspora</taxon>
    </lineage>
</organism>
<evidence type="ECO:0000259" key="7">
    <source>
        <dbReference type="PROSITE" id="PS51900"/>
    </source>
</evidence>
<keyword evidence="2 4" id="KW-0238">DNA-binding</keyword>
<feature type="domain" description="Tyr recombinase" evidence="6">
    <location>
        <begin position="166"/>
        <end position="348"/>
    </location>
</feature>
<dbReference type="RefSeq" id="WP_387345538.1">
    <property type="nucleotide sequence ID" value="NZ_JBIAXI010000021.1"/>
</dbReference>
<dbReference type="PANTHER" id="PTHR30349:SF41">
    <property type="entry name" value="INTEGRASE_RECOMBINASE PROTEIN MJ0367-RELATED"/>
    <property type="match status" value="1"/>
</dbReference>
<evidence type="ECO:0000256" key="2">
    <source>
        <dbReference type="ARBA" id="ARBA00023125"/>
    </source>
</evidence>
<dbReference type="InterPro" id="IPR010998">
    <property type="entry name" value="Integrase_recombinase_N"/>
</dbReference>
<evidence type="ECO:0000256" key="4">
    <source>
        <dbReference type="PROSITE-ProRule" id="PRU01248"/>
    </source>
</evidence>
<comment type="caution">
    <text evidence="8">The sequence shown here is derived from an EMBL/GenBank/DDBJ whole genome shotgun (WGS) entry which is preliminary data.</text>
</comment>
<dbReference type="EMBL" id="JBIAXI010000021">
    <property type="protein sequence ID" value="MFF4777120.1"/>
    <property type="molecule type" value="Genomic_DNA"/>
</dbReference>
<dbReference type="InterPro" id="IPR002104">
    <property type="entry name" value="Integrase_catalytic"/>
</dbReference>
<keyword evidence="3" id="KW-0233">DNA recombination</keyword>
<evidence type="ECO:0000313" key="8">
    <source>
        <dbReference type="EMBL" id="MFF4777120.1"/>
    </source>
</evidence>
<dbReference type="InterPro" id="IPR011010">
    <property type="entry name" value="DNA_brk_join_enz"/>
</dbReference>
<dbReference type="PROSITE" id="PS51900">
    <property type="entry name" value="CB"/>
    <property type="match status" value="1"/>
</dbReference>
<dbReference type="InterPro" id="IPR044068">
    <property type="entry name" value="CB"/>
</dbReference>
<sequence>MTSENTEIPGPDDPGYTSENTNPASDPPEHSTPRNGATPRTDTPRRRGARPTPLPDDLAEFLTDYAAVLETVPLSPDTRRTYVSRVRMFLAWLADGTGRRRYRGDPLTNPTARDWAIRDYRLYLLREATPKRSVRYCNNALAALDDFYVRLGLGKTNVGRDDLPKTAPKAMDARAEIRWLRAVEAWPNARDRAIALLPFYAGLRIGDIVALDVDDVRISARKGNLRVFGKGGKPRDVPVHPTLAVLLQAWLDERPTWPGATRERALFLSRRGGRLTTRAASDVFTAIAEHAGLEDATTAHVGRHTFVTRLIRGGEDLITVAELAGHARLETLKVYSQPTDDDKRGALRHLTVDR</sequence>
<dbReference type="PANTHER" id="PTHR30349">
    <property type="entry name" value="PHAGE INTEGRASE-RELATED"/>
    <property type="match status" value="1"/>
</dbReference>
<comment type="similarity">
    <text evidence="1">Belongs to the 'phage' integrase family.</text>
</comment>